<gene>
    <name evidence="1" type="ORF">Ae201684_005639</name>
</gene>
<keyword evidence="2" id="KW-1185">Reference proteome</keyword>
<name>A0A6G0XED6_9STRA</name>
<evidence type="ECO:0000313" key="1">
    <source>
        <dbReference type="EMBL" id="KAF0738527.1"/>
    </source>
</evidence>
<reference evidence="1 2" key="1">
    <citation type="submission" date="2019-07" db="EMBL/GenBank/DDBJ databases">
        <title>Genomics analysis of Aphanomyces spp. identifies a new class of oomycete effector associated with host adaptation.</title>
        <authorList>
            <person name="Gaulin E."/>
        </authorList>
    </citation>
    <scope>NUCLEOTIDE SEQUENCE [LARGE SCALE GENOMIC DNA]</scope>
    <source>
        <strain evidence="1 2">ATCC 201684</strain>
    </source>
</reference>
<dbReference type="Proteomes" id="UP000481153">
    <property type="component" value="Unassembled WGS sequence"/>
</dbReference>
<accession>A0A6G0XED6</accession>
<organism evidence="1 2">
    <name type="scientific">Aphanomyces euteiches</name>
    <dbReference type="NCBI Taxonomy" id="100861"/>
    <lineage>
        <taxon>Eukaryota</taxon>
        <taxon>Sar</taxon>
        <taxon>Stramenopiles</taxon>
        <taxon>Oomycota</taxon>
        <taxon>Saprolegniomycetes</taxon>
        <taxon>Saprolegniales</taxon>
        <taxon>Verrucalvaceae</taxon>
        <taxon>Aphanomyces</taxon>
    </lineage>
</organism>
<sequence>METKPWERYFDLPSIFPVERSNTTTIAVDEALKTFWQKRGREVFDRWFYLKLEGASDKYGSLDQIAGPLELVLASLMVADKGVSDQHLSPIAYLCAPRHPVATFKYYFQRAVLKSKPQGDLAKFGVKTIAQLRTVCSKAIDFAESGSPTPSQPYDFVDLVFTGARGPGRQCGAVRGGLQGRCVGADGGQVELRAAL</sequence>
<dbReference type="EMBL" id="VJMJ01000073">
    <property type="protein sequence ID" value="KAF0738527.1"/>
    <property type="molecule type" value="Genomic_DNA"/>
</dbReference>
<comment type="caution">
    <text evidence="1">The sequence shown here is derived from an EMBL/GenBank/DDBJ whole genome shotgun (WGS) entry which is preliminary data.</text>
</comment>
<protein>
    <submittedName>
        <fullName evidence="1">Uncharacterized protein</fullName>
    </submittedName>
</protein>
<proteinExistence type="predicted"/>
<dbReference type="VEuPathDB" id="FungiDB:AeMF1_012375"/>
<dbReference type="AlphaFoldDB" id="A0A6G0XED6"/>
<evidence type="ECO:0000313" key="2">
    <source>
        <dbReference type="Proteomes" id="UP000481153"/>
    </source>
</evidence>